<dbReference type="AlphaFoldDB" id="A0A377TUI1"/>
<dbReference type="Gene3D" id="3.40.309.10">
    <property type="entry name" value="Aldehyde Dehydrogenase, Chain A, domain 2"/>
    <property type="match status" value="1"/>
</dbReference>
<evidence type="ECO:0000313" key="4">
    <source>
        <dbReference type="Proteomes" id="UP000254938"/>
    </source>
</evidence>
<dbReference type="Proteomes" id="UP000254938">
    <property type="component" value="Unassembled WGS sequence"/>
</dbReference>
<evidence type="ECO:0000313" key="3">
    <source>
        <dbReference type="EMBL" id="STS81670.1"/>
    </source>
</evidence>
<dbReference type="InterPro" id="IPR050485">
    <property type="entry name" value="Proline_metab_enzyme"/>
</dbReference>
<accession>A0A377TUI1</accession>
<sequence length="84" mass="8971">MHTRIDETIAQVTGSAKVGNLYVNRNMVGAVVGVQPFGGEGCPVPVRKPAVRCICTVYSPSRPQDAVGVTFAPARMQSVRWTPS</sequence>
<dbReference type="InterPro" id="IPR016162">
    <property type="entry name" value="Ald_DH_N"/>
</dbReference>
<proteinExistence type="predicted"/>
<evidence type="ECO:0000256" key="1">
    <source>
        <dbReference type="ARBA" id="ARBA00023002"/>
    </source>
</evidence>
<dbReference type="GO" id="GO:0010133">
    <property type="term" value="P:L-proline catabolic process to L-glutamate"/>
    <property type="evidence" value="ECO:0007669"/>
    <property type="project" value="TreeGrafter"/>
</dbReference>
<organism evidence="3 4">
    <name type="scientific">Klebsiella pneumoniae</name>
    <dbReference type="NCBI Taxonomy" id="573"/>
    <lineage>
        <taxon>Bacteria</taxon>
        <taxon>Pseudomonadati</taxon>
        <taxon>Pseudomonadota</taxon>
        <taxon>Gammaproteobacteria</taxon>
        <taxon>Enterobacterales</taxon>
        <taxon>Enterobacteriaceae</taxon>
        <taxon>Klebsiella/Raoultella group</taxon>
        <taxon>Klebsiella</taxon>
        <taxon>Klebsiella pneumoniae complex</taxon>
    </lineage>
</organism>
<gene>
    <name evidence="3" type="primary">putA_2</name>
    <name evidence="3" type="ORF">NCTC9140_03410</name>
</gene>
<keyword evidence="1" id="KW-0560">Oxidoreductase</keyword>
<name>A0A377TUI1_KLEPN</name>
<protein>
    <submittedName>
        <fullName evidence="3">Trifunctional transcriptional regulator/proline dehydrogenase/pyrroline-5-carboxylate dehydrogenase</fullName>
    </submittedName>
</protein>
<dbReference type="EMBL" id="UGKQ01000007">
    <property type="protein sequence ID" value="STS81670.1"/>
    <property type="molecule type" value="Genomic_DNA"/>
</dbReference>
<keyword evidence="2" id="KW-0520">NAD</keyword>
<dbReference type="InterPro" id="IPR016161">
    <property type="entry name" value="Ald_DH/histidinol_DH"/>
</dbReference>
<dbReference type="PANTHER" id="PTHR42862:SF1">
    <property type="entry name" value="DELTA-1-PYRROLINE-5-CARBOXYLATE DEHYDROGENASE 2, ISOFORM A-RELATED"/>
    <property type="match status" value="1"/>
</dbReference>
<dbReference type="InterPro" id="IPR016163">
    <property type="entry name" value="Ald_DH_C"/>
</dbReference>
<dbReference type="GO" id="GO:0009898">
    <property type="term" value="C:cytoplasmic side of plasma membrane"/>
    <property type="evidence" value="ECO:0007669"/>
    <property type="project" value="TreeGrafter"/>
</dbReference>
<dbReference type="PANTHER" id="PTHR42862">
    <property type="entry name" value="DELTA-1-PYRROLINE-5-CARBOXYLATE DEHYDROGENASE 1, ISOFORM A-RELATED"/>
    <property type="match status" value="1"/>
</dbReference>
<dbReference type="Gene3D" id="3.40.605.10">
    <property type="entry name" value="Aldehyde Dehydrogenase, Chain A, domain 1"/>
    <property type="match status" value="1"/>
</dbReference>
<reference evidence="3 4" key="1">
    <citation type="submission" date="2018-06" db="EMBL/GenBank/DDBJ databases">
        <authorList>
            <consortium name="Pathogen Informatics"/>
            <person name="Doyle S."/>
        </authorList>
    </citation>
    <scope>NUCLEOTIDE SEQUENCE [LARGE SCALE GENOMIC DNA]</scope>
    <source>
        <strain evidence="3 4">NCTC9140</strain>
    </source>
</reference>
<dbReference type="GO" id="GO:0003842">
    <property type="term" value="F:L-glutamate gamma-semialdehyde dehydrogenase activity"/>
    <property type="evidence" value="ECO:0007669"/>
    <property type="project" value="TreeGrafter"/>
</dbReference>
<dbReference type="SUPFAM" id="SSF53720">
    <property type="entry name" value="ALDH-like"/>
    <property type="match status" value="1"/>
</dbReference>
<evidence type="ECO:0000256" key="2">
    <source>
        <dbReference type="ARBA" id="ARBA00023027"/>
    </source>
</evidence>